<organism evidence="2 3">
    <name type="scientific">Anguilla anguilla</name>
    <name type="common">European freshwater eel</name>
    <name type="synonym">Muraena anguilla</name>
    <dbReference type="NCBI Taxonomy" id="7936"/>
    <lineage>
        <taxon>Eukaryota</taxon>
        <taxon>Metazoa</taxon>
        <taxon>Chordata</taxon>
        <taxon>Craniata</taxon>
        <taxon>Vertebrata</taxon>
        <taxon>Euteleostomi</taxon>
        <taxon>Actinopterygii</taxon>
        <taxon>Neopterygii</taxon>
        <taxon>Teleostei</taxon>
        <taxon>Anguilliformes</taxon>
        <taxon>Anguillidae</taxon>
        <taxon>Anguilla</taxon>
    </lineage>
</organism>
<evidence type="ECO:0000313" key="2">
    <source>
        <dbReference type="EMBL" id="KAG5836110.1"/>
    </source>
</evidence>
<dbReference type="GO" id="GO:0004438">
    <property type="term" value="F:phosphatidylinositol-3-phosphate phosphatase activity"/>
    <property type="evidence" value="ECO:0007669"/>
    <property type="project" value="InterPro"/>
</dbReference>
<feature type="compositionally biased region" description="Low complexity" evidence="1">
    <location>
        <begin position="532"/>
        <end position="541"/>
    </location>
</feature>
<sequence length="681" mass="76464">MAASPSASGSLNASGISSRRSEEIADLIDLFSRTQYRAKEVTPRVERIEKRCLELFGRDYKYSVIHNTNGEICGHYPRQIVFLEYESTDHNKYRFESTVQIGKLQDLVNRSKMARCRGRFVCPVILYCGKHICRSSTLAGWGELYGRTGYNYIFSVQHNRIKKLRKNRVVFLLGCYAGGADDTVAESEEVPEEDSAVRNGDSQLFDKVRGLDIKLLRYLSVRYICDLMVENKKVKFGLNVTSSEKVDKAQRYADFTLLSVPYPGCEFFKDYKDRDYTAEGLVFNWNQDFVDAPLTIPASFTKNLNIDWSEYQSWDLVQQTQNYLKLLLHIINSDDESGLLVHCISGWDRTPLFVSLLRLSLWADGAVHASLEPAEILYLTIAYDWFLFGHMLPDRLIKGEEIFFFCFNFLKHIVSENFSSVRRQRRKNSQFKDCELTVEDLCLMKPIHRGSVSSLSSDFSLITEDTVAACSFPASPRIRCPVGRPACLPGGRPGRPLRRWWCGTRPPPGRTGRCPPSPSPKPGPPAPPPPTNRSRASPGRAAARWQCPAEGWLLLPLGAIWSVVSGDHTIGGGVRPLRLLAVHRLRQLADRLGLWQHPRPRPAPAESPLPFSFQDEGHNGRMCPGPSERQARLEAVREVFLAAYSSTVGLKSTAPSPSGAISGLLEQFARGVGLRGTNAIV</sequence>
<dbReference type="AlphaFoldDB" id="A0A9D3LVW5"/>
<proteinExistence type="predicted"/>
<evidence type="ECO:0000256" key="1">
    <source>
        <dbReference type="SAM" id="MobiDB-lite"/>
    </source>
</evidence>
<dbReference type="PANTHER" id="PTHR13524:SF2">
    <property type="entry name" value="MYOTUBULARIN-RELATED PROTEIN 14"/>
    <property type="match status" value="1"/>
</dbReference>
<dbReference type="InterPro" id="IPR039802">
    <property type="entry name" value="MTMR14"/>
</dbReference>
<name>A0A9D3LVW5_ANGAN</name>
<dbReference type="EMBL" id="JAFIRN010000014">
    <property type="protein sequence ID" value="KAG5836110.1"/>
    <property type="molecule type" value="Genomic_DNA"/>
</dbReference>
<dbReference type="InterPro" id="IPR029021">
    <property type="entry name" value="Prot-tyrosine_phosphatase-like"/>
</dbReference>
<reference evidence="2" key="1">
    <citation type="submission" date="2021-01" db="EMBL/GenBank/DDBJ databases">
        <title>A chromosome-scale assembly of European eel, Anguilla anguilla.</title>
        <authorList>
            <person name="Henkel C."/>
            <person name="Jong-Raadsen S.A."/>
            <person name="Dufour S."/>
            <person name="Weltzien F.-A."/>
            <person name="Palstra A.P."/>
            <person name="Pelster B."/>
            <person name="Spaink H.P."/>
            <person name="Van Den Thillart G.E."/>
            <person name="Jansen H."/>
            <person name="Zahm M."/>
            <person name="Klopp C."/>
            <person name="Cedric C."/>
            <person name="Louis A."/>
            <person name="Berthelot C."/>
            <person name="Parey E."/>
            <person name="Roest Crollius H."/>
            <person name="Montfort J."/>
            <person name="Robinson-Rechavi M."/>
            <person name="Bucao C."/>
            <person name="Bouchez O."/>
            <person name="Gislard M."/>
            <person name="Lluch J."/>
            <person name="Milhes M."/>
            <person name="Lampietro C."/>
            <person name="Lopez Roques C."/>
            <person name="Donnadieu C."/>
            <person name="Braasch I."/>
            <person name="Desvignes T."/>
            <person name="Postlethwait J."/>
            <person name="Bobe J."/>
            <person name="Guiguen Y."/>
            <person name="Dirks R."/>
        </authorList>
    </citation>
    <scope>NUCLEOTIDE SEQUENCE</scope>
    <source>
        <strain evidence="2">Tag_6206</strain>
        <tissue evidence="2">Liver</tissue>
    </source>
</reference>
<dbReference type="PANTHER" id="PTHR13524">
    <property type="entry name" value="MYOTUBULARIN-RELATED"/>
    <property type="match status" value="1"/>
</dbReference>
<dbReference type="InterPro" id="IPR039803">
    <property type="entry name" value="MTMR14_PH-GRAM"/>
</dbReference>
<comment type="caution">
    <text evidence="2">The sequence shown here is derived from an EMBL/GenBank/DDBJ whole genome shotgun (WGS) entry which is preliminary data.</text>
</comment>
<evidence type="ECO:0008006" key="4">
    <source>
        <dbReference type="Google" id="ProtNLM"/>
    </source>
</evidence>
<evidence type="ECO:0000313" key="3">
    <source>
        <dbReference type="Proteomes" id="UP001044222"/>
    </source>
</evidence>
<dbReference type="Proteomes" id="UP001044222">
    <property type="component" value="Chromosome 14"/>
</dbReference>
<feature type="compositionally biased region" description="Pro residues" evidence="1">
    <location>
        <begin position="508"/>
        <end position="531"/>
    </location>
</feature>
<keyword evidence="3" id="KW-1185">Reference proteome</keyword>
<gene>
    <name evidence="2" type="ORF">ANANG_G00251120</name>
</gene>
<dbReference type="PROSITE" id="PS00383">
    <property type="entry name" value="TYR_PHOSPHATASE_1"/>
    <property type="match status" value="1"/>
</dbReference>
<dbReference type="CDD" id="cd13213">
    <property type="entry name" value="PH-GRAM_MTMR14"/>
    <property type="match status" value="1"/>
</dbReference>
<feature type="region of interest" description="Disordered" evidence="1">
    <location>
        <begin position="508"/>
        <end position="541"/>
    </location>
</feature>
<protein>
    <recommendedName>
        <fullName evidence="4">Myotubularin related protein 14</fullName>
    </recommendedName>
</protein>
<accession>A0A9D3LVW5</accession>
<dbReference type="SUPFAM" id="SSF52799">
    <property type="entry name" value="(Phosphotyrosine protein) phosphatases II"/>
    <property type="match status" value="1"/>
</dbReference>
<dbReference type="InterPro" id="IPR016130">
    <property type="entry name" value="Tyr_Pase_AS"/>
</dbReference>
<dbReference type="Gene3D" id="3.90.190.10">
    <property type="entry name" value="Protein tyrosine phosphatase superfamily"/>
    <property type="match status" value="1"/>
</dbReference>